<gene>
    <name evidence="9" type="ORF">SAMN04489760_107114</name>
</gene>
<evidence type="ECO:0000256" key="1">
    <source>
        <dbReference type="ARBA" id="ARBA00001638"/>
    </source>
</evidence>
<evidence type="ECO:0000313" key="10">
    <source>
        <dbReference type="Proteomes" id="UP000198744"/>
    </source>
</evidence>
<dbReference type="InterPro" id="IPR003607">
    <property type="entry name" value="HD/PDEase_dom"/>
</dbReference>
<feature type="domain" description="HD/PDEase" evidence="8">
    <location>
        <begin position="28"/>
        <end position="140"/>
    </location>
</feature>
<evidence type="ECO:0000256" key="7">
    <source>
        <dbReference type="ARBA" id="ARBA00022801"/>
    </source>
</evidence>
<dbReference type="AlphaFoldDB" id="A0A1H7WQF9"/>
<keyword evidence="10" id="KW-1185">Reference proteome</keyword>
<sequence>MKDIVNFLFEVGMLQKTPRTGFQFLGSGCESVAEHILRTIFIGYTLCKLERDIDESRVLKMCLFHDLPEARTGDMNYVNKKYVTVDEGKAVRELTETLFFGKEISSCINEFNEGKTKEARIVRDADQLALILQLKEYGDLGNKYSKEWIAFAIQRLRTEGARETAEQILETDSSDWWFQEKDDWWINGDKGRKDNGGG</sequence>
<dbReference type="EMBL" id="FOBS01000007">
    <property type="protein sequence ID" value="SEM23770.1"/>
    <property type="molecule type" value="Genomic_DNA"/>
</dbReference>
<dbReference type="CDD" id="cd00077">
    <property type="entry name" value="HDc"/>
    <property type="match status" value="1"/>
</dbReference>
<evidence type="ECO:0000256" key="3">
    <source>
        <dbReference type="ARBA" id="ARBA00001941"/>
    </source>
</evidence>
<evidence type="ECO:0000259" key="8">
    <source>
        <dbReference type="SMART" id="SM00471"/>
    </source>
</evidence>
<comment type="cofactor">
    <cofactor evidence="3">
        <name>Co(2+)</name>
        <dbReference type="ChEBI" id="CHEBI:48828"/>
    </cofactor>
</comment>
<dbReference type="GO" id="GO:0005737">
    <property type="term" value="C:cytoplasm"/>
    <property type="evidence" value="ECO:0007669"/>
    <property type="project" value="TreeGrafter"/>
</dbReference>
<evidence type="ECO:0000256" key="4">
    <source>
        <dbReference type="ARBA" id="ARBA00011738"/>
    </source>
</evidence>
<dbReference type="InterPro" id="IPR006674">
    <property type="entry name" value="HD_domain"/>
</dbReference>
<protein>
    <recommendedName>
        <fullName evidence="5">5'-deoxynucleotidase</fullName>
        <ecNumber evidence="5">3.1.3.89</ecNumber>
    </recommendedName>
</protein>
<dbReference type="OrthoDB" id="9786155at2"/>
<keyword evidence="6" id="KW-0479">Metal-binding</keyword>
<comment type="subunit">
    <text evidence="4">Homodimer.</text>
</comment>
<name>A0A1H7WQF9_9BACT</name>
<dbReference type="PANTHER" id="PTHR11845:SF13">
    <property type="entry name" value="5'-DEOXYNUCLEOTIDASE HDDC2"/>
    <property type="match status" value="1"/>
</dbReference>
<dbReference type="Gene3D" id="1.10.3210.10">
    <property type="entry name" value="Hypothetical protein af1432"/>
    <property type="match status" value="1"/>
</dbReference>
<evidence type="ECO:0000256" key="5">
    <source>
        <dbReference type="ARBA" id="ARBA00012964"/>
    </source>
</evidence>
<comment type="catalytic activity">
    <reaction evidence="1">
        <text>a 2'-deoxyribonucleoside 5'-phosphate + H2O = a 2'-deoxyribonucleoside + phosphate</text>
        <dbReference type="Rhea" id="RHEA:36167"/>
        <dbReference type="ChEBI" id="CHEBI:15377"/>
        <dbReference type="ChEBI" id="CHEBI:18274"/>
        <dbReference type="ChEBI" id="CHEBI:43474"/>
        <dbReference type="ChEBI" id="CHEBI:65317"/>
        <dbReference type="EC" id="3.1.3.89"/>
    </reaction>
</comment>
<evidence type="ECO:0000256" key="6">
    <source>
        <dbReference type="ARBA" id="ARBA00022723"/>
    </source>
</evidence>
<keyword evidence="7 9" id="KW-0378">Hydrolase</keyword>
<evidence type="ECO:0000256" key="2">
    <source>
        <dbReference type="ARBA" id="ARBA00001936"/>
    </source>
</evidence>
<dbReference type="SUPFAM" id="SSF109604">
    <property type="entry name" value="HD-domain/PDEase-like"/>
    <property type="match status" value="1"/>
</dbReference>
<evidence type="ECO:0000313" key="9">
    <source>
        <dbReference type="EMBL" id="SEM23770.1"/>
    </source>
</evidence>
<dbReference type="PANTHER" id="PTHR11845">
    <property type="entry name" value="5'-DEOXYNUCLEOTIDASE HDDC2"/>
    <property type="match status" value="1"/>
</dbReference>
<organism evidence="9 10">
    <name type="scientific">Syntrophus gentianae</name>
    <dbReference type="NCBI Taxonomy" id="43775"/>
    <lineage>
        <taxon>Bacteria</taxon>
        <taxon>Pseudomonadati</taxon>
        <taxon>Thermodesulfobacteriota</taxon>
        <taxon>Syntrophia</taxon>
        <taxon>Syntrophales</taxon>
        <taxon>Syntrophaceae</taxon>
        <taxon>Syntrophus</taxon>
    </lineage>
</organism>
<dbReference type="STRING" id="43775.SAMN04489760_107114"/>
<comment type="cofactor">
    <cofactor evidence="2">
        <name>Mn(2+)</name>
        <dbReference type="ChEBI" id="CHEBI:29035"/>
    </cofactor>
</comment>
<reference evidence="9 10" key="1">
    <citation type="submission" date="2016-10" db="EMBL/GenBank/DDBJ databases">
        <authorList>
            <person name="de Groot N.N."/>
        </authorList>
    </citation>
    <scope>NUCLEOTIDE SEQUENCE [LARGE SCALE GENOMIC DNA]</scope>
    <source>
        <strain evidence="9 10">DSM 8423</strain>
    </source>
</reference>
<dbReference type="Pfam" id="PF13023">
    <property type="entry name" value="HD_3"/>
    <property type="match status" value="1"/>
</dbReference>
<proteinExistence type="predicted"/>
<dbReference type="RefSeq" id="WP_093882971.1">
    <property type="nucleotide sequence ID" value="NZ_FOBS01000007.1"/>
</dbReference>
<dbReference type="GO" id="GO:0002953">
    <property type="term" value="F:5'-deoxynucleotidase activity"/>
    <property type="evidence" value="ECO:0007669"/>
    <property type="project" value="UniProtKB-EC"/>
</dbReference>
<dbReference type="SMART" id="SM00471">
    <property type="entry name" value="HDc"/>
    <property type="match status" value="1"/>
</dbReference>
<dbReference type="GO" id="GO:0046872">
    <property type="term" value="F:metal ion binding"/>
    <property type="evidence" value="ECO:0007669"/>
    <property type="project" value="UniProtKB-KW"/>
</dbReference>
<accession>A0A1H7WQF9</accession>
<dbReference type="EC" id="3.1.3.89" evidence="5"/>
<dbReference type="Proteomes" id="UP000198744">
    <property type="component" value="Unassembled WGS sequence"/>
</dbReference>
<dbReference type="InterPro" id="IPR039356">
    <property type="entry name" value="YfbR/HDDC2"/>
</dbReference>